<protein>
    <submittedName>
        <fullName evidence="2">Uncharacterized protein</fullName>
    </submittedName>
</protein>
<feature type="transmembrane region" description="Helical" evidence="1">
    <location>
        <begin position="6"/>
        <end position="26"/>
    </location>
</feature>
<keyword evidence="1" id="KW-0472">Membrane</keyword>
<organism evidence="2 3">
    <name type="scientific">Bacillus cereus</name>
    <dbReference type="NCBI Taxonomy" id="1396"/>
    <lineage>
        <taxon>Bacteria</taxon>
        <taxon>Bacillati</taxon>
        <taxon>Bacillota</taxon>
        <taxon>Bacilli</taxon>
        <taxon>Bacillales</taxon>
        <taxon>Bacillaceae</taxon>
        <taxon>Bacillus</taxon>
        <taxon>Bacillus cereus group</taxon>
    </lineage>
</organism>
<keyword evidence="1" id="KW-1133">Transmembrane helix</keyword>
<evidence type="ECO:0000313" key="3">
    <source>
        <dbReference type="Proteomes" id="UP000226357"/>
    </source>
</evidence>
<dbReference type="Proteomes" id="UP000226357">
    <property type="component" value="Unassembled WGS sequence"/>
</dbReference>
<evidence type="ECO:0000256" key="1">
    <source>
        <dbReference type="SAM" id="Phobius"/>
    </source>
</evidence>
<proteinExistence type="predicted"/>
<sequence length="63" mass="7542">MNILENINEISQLLLVLSTFCFYMYLRKIKLKRKLSPFEFSMYIVTQLAYILWGISFIAKTWG</sequence>
<accession>A0AA44TCU0</accession>
<keyword evidence="1" id="KW-0812">Transmembrane</keyword>
<gene>
    <name evidence="2" type="ORF">COK38_23080</name>
</gene>
<reference evidence="2 3" key="1">
    <citation type="submission" date="2017-09" db="EMBL/GenBank/DDBJ databases">
        <title>Large-scale bioinformatics analysis of Bacillus genomes uncovers conserved roles of natural products in bacterial physiology.</title>
        <authorList>
            <consortium name="Agbiome Team Llc"/>
            <person name="Bleich R.M."/>
            <person name="Grubbs K.J."/>
            <person name="Santa Maria K.C."/>
            <person name="Allen S.E."/>
            <person name="Farag S."/>
            <person name="Shank E.A."/>
            <person name="Bowers A."/>
        </authorList>
    </citation>
    <scope>NUCLEOTIDE SEQUENCE [LARGE SCALE GENOMIC DNA]</scope>
    <source>
        <strain evidence="2 3">AFS067272</strain>
    </source>
</reference>
<dbReference type="EMBL" id="NVBO01000292">
    <property type="protein sequence ID" value="PFR90975.1"/>
    <property type="molecule type" value="Genomic_DNA"/>
</dbReference>
<name>A0AA44TCU0_BACCE</name>
<evidence type="ECO:0000313" key="2">
    <source>
        <dbReference type="EMBL" id="PFR90975.1"/>
    </source>
</evidence>
<feature type="transmembrane region" description="Helical" evidence="1">
    <location>
        <begin position="38"/>
        <end position="59"/>
    </location>
</feature>
<dbReference type="AlphaFoldDB" id="A0AA44TCU0"/>
<comment type="caution">
    <text evidence="2">The sequence shown here is derived from an EMBL/GenBank/DDBJ whole genome shotgun (WGS) entry which is preliminary data.</text>
</comment>